<proteinExistence type="predicted"/>
<evidence type="ECO:0000313" key="3">
    <source>
        <dbReference type="EMBL" id="OSJ08131.1"/>
    </source>
</evidence>
<protein>
    <recommendedName>
        <fullName evidence="2">Peptidoglycan binding-like domain-containing protein</fullName>
    </recommendedName>
</protein>
<dbReference type="Proteomes" id="UP000193553">
    <property type="component" value="Unassembled WGS sequence"/>
</dbReference>
<dbReference type="EMBL" id="NAFI01000176">
    <property type="protein sequence ID" value="OSJ08131.1"/>
    <property type="molecule type" value="Genomic_DNA"/>
</dbReference>
<comment type="caution">
    <text evidence="3">The sequence shown here is derived from an EMBL/GenBank/DDBJ whole genome shotgun (WGS) entry which is preliminary data.</text>
</comment>
<sequence length="643" mass="69563">MIGTLQTLQRNNGPMGPALSGPPIPQPNISTSKPSISCTNVRSPLGLLLCSDGNAAKADWDVNAATWAYSGTLNDAELSTFQQNQTDWVQSVSRTCKLDSSVNQDQRYCVLESYRTRTKELLGKLRGDALEEARQAPNERAALQAHLFSLGLLRDQPDGEFGPNTRTAIKAFQESRRAPSTGFLTRDDRDALLGVRQPSRPPQTSGPFPPDGSTPQIAERPVPQTGPRFPSQVTNEADVSLARPAGNSPPTKIVEVTGLGDTPEAARKDASRLAVQQVAGVYIDNRRRVETKMSADQVSTIVEEKLLSYTNAYVSKFEPVSQECTNGNCKVVARITVNVAPLVQTLRASAVPTVEFDSNSAEAAATTLGAERAAAFETYKDLIARIDTLVTVGVGKAEVNANLPSASDSVWLTVPITFFANSAANKEWTEKIKLIADKREQVSLEVTKIPSESRCNLQTIPSTSLPFRKDSNAALSIPVVCFVTDVKRSSPDDFAGPGRAYQPRSGRYGTFATADCFGRTFVREEGAAISLGKRASNILLVVEFVDSDGKVIHTVNNEMGNFPELPIWESIHRPQDRQTTSLDYCASGSNEAGLFYRATRNGGGDTIIFPPAGSRMNALLNVKISNDKVGQIARIRATIKTKS</sequence>
<gene>
    <name evidence="3" type="ORF">BSZ18_20320</name>
</gene>
<dbReference type="AlphaFoldDB" id="A0A1X3H598"/>
<evidence type="ECO:0000259" key="2">
    <source>
        <dbReference type="Pfam" id="PF01471"/>
    </source>
</evidence>
<dbReference type="SUPFAM" id="SSF47090">
    <property type="entry name" value="PGBD-like"/>
    <property type="match status" value="1"/>
</dbReference>
<dbReference type="Pfam" id="PF01471">
    <property type="entry name" value="PG_binding_1"/>
    <property type="match status" value="1"/>
</dbReference>
<organism evidence="3 4">
    <name type="scientific">Bradyrhizobium canariense</name>
    <dbReference type="NCBI Taxonomy" id="255045"/>
    <lineage>
        <taxon>Bacteria</taxon>
        <taxon>Pseudomonadati</taxon>
        <taxon>Pseudomonadota</taxon>
        <taxon>Alphaproteobacteria</taxon>
        <taxon>Hyphomicrobiales</taxon>
        <taxon>Nitrobacteraceae</taxon>
        <taxon>Bradyrhizobium</taxon>
    </lineage>
</organism>
<feature type="region of interest" description="Disordered" evidence="1">
    <location>
        <begin position="1"/>
        <end position="35"/>
    </location>
</feature>
<dbReference type="InterPro" id="IPR036365">
    <property type="entry name" value="PGBD-like_sf"/>
</dbReference>
<reference evidence="3 4" key="1">
    <citation type="submission" date="2017-03" db="EMBL/GenBank/DDBJ databases">
        <title>Whole genome sequences of fourteen strains of Bradyrhizobium canariense and one strain of Bradyrhizobium japonicum isolated from Lupinus (Papilionoideae: Genisteae) species in Algeria.</title>
        <authorList>
            <person name="Crovadore J."/>
            <person name="Chekireb D."/>
            <person name="Brachmann A."/>
            <person name="Chablais R."/>
            <person name="Cochard B."/>
            <person name="Lefort F."/>
        </authorList>
    </citation>
    <scope>NUCLEOTIDE SEQUENCE [LARGE SCALE GENOMIC DNA]</scope>
    <source>
        <strain evidence="3 4">UBMA195</strain>
    </source>
</reference>
<accession>A0A1X3H598</accession>
<feature type="region of interest" description="Disordered" evidence="1">
    <location>
        <begin position="194"/>
        <end position="235"/>
    </location>
</feature>
<name>A0A1X3H598_9BRAD</name>
<evidence type="ECO:0000313" key="4">
    <source>
        <dbReference type="Proteomes" id="UP000193553"/>
    </source>
</evidence>
<evidence type="ECO:0000256" key="1">
    <source>
        <dbReference type="SAM" id="MobiDB-lite"/>
    </source>
</evidence>
<feature type="compositionally biased region" description="Polar residues" evidence="1">
    <location>
        <begin position="1"/>
        <end position="12"/>
    </location>
</feature>
<dbReference type="InterPro" id="IPR002477">
    <property type="entry name" value="Peptidoglycan-bd-like"/>
</dbReference>
<dbReference type="Gene3D" id="1.10.101.10">
    <property type="entry name" value="PGBD-like superfamily/PGBD"/>
    <property type="match status" value="1"/>
</dbReference>
<dbReference type="InterPro" id="IPR036366">
    <property type="entry name" value="PGBDSf"/>
</dbReference>
<feature type="domain" description="Peptidoglycan binding-like" evidence="2">
    <location>
        <begin position="138"/>
        <end position="187"/>
    </location>
</feature>